<gene>
    <name evidence="3" type="ORF">BN9_001940</name>
</gene>
<keyword evidence="4" id="KW-1185">Reference proteome</keyword>
<feature type="coiled-coil region" evidence="1">
    <location>
        <begin position="418"/>
        <end position="466"/>
    </location>
</feature>
<organism evidence="3 4">
    <name type="scientific">Albugo candida</name>
    <dbReference type="NCBI Taxonomy" id="65357"/>
    <lineage>
        <taxon>Eukaryota</taxon>
        <taxon>Sar</taxon>
        <taxon>Stramenopiles</taxon>
        <taxon>Oomycota</taxon>
        <taxon>Peronosporomycetes</taxon>
        <taxon>Albuginales</taxon>
        <taxon>Albuginaceae</taxon>
        <taxon>Albugo</taxon>
    </lineage>
</organism>
<accession>A0A024FY52</accession>
<name>A0A024FY52_9STRA</name>
<feature type="coiled-coil region" evidence="1">
    <location>
        <begin position="259"/>
        <end position="293"/>
    </location>
</feature>
<keyword evidence="1" id="KW-0175">Coiled coil</keyword>
<dbReference type="Proteomes" id="UP000053237">
    <property type="component" value="Unassembled WGS sequence"/>
</dbReference>
<feature type="region of interest" description="Disordered" evidence="2">
    <location>
        <begin position="166"/>
        <end position="188"/>
    </location>
</feature>
<dbReference type="EMBL" id="CAIX01000001">
    <property type="protein sequence ID" value="CCI39411.1"/>
    <property type="molecule type" value="Genomic_DNA"/>
</dbReference>
<evidence type="ECO:0000256" key="2">
    <source>
        <dbReference type="SAM" id="MobiDB-lite"/>
    </source>
</evidence>
<protein>
    <submittedName>
        <fullName evidence="3">Uncharacterized protein</fullName>
    </submittedName>
</protein>
<dbReference type="OrthoDB" id="167661at2759"/>
<reference evidence="3 4" key="1">
    <citation type="submission" date="2012-05" db="EMBL/GenBank/DDBJ databases">
        <title>Recombination and specialization in a pathogen metapopulation.</title>
        <authorList>
            <person name="Gardiner A."/>
            <person name="Kemen E."/>
            <person name="Schultz-Larsen T."/>
            <person name="MacLean D."/>
            <person name="Van Oosterhout C."/>
            <person name="Jones J.D.G."/>
        </authorList>
    </citation>
    <scope>NUCLEOTIDE SEQUENCE [LARGE SCALE GENOMIC DNA]</scope>
    <source>
        <strain evidence="3 4">Ac Nc2</strain>
    </source>
</reference>
<comment type="caution">
    <text evidence="3">The sequence shown here is derived from an EMBL/GenBank/DDBJ whole genome shotgun (WGS) entry which is preliminary data.</text>
</comment>
<sequence length="622" mass="72212">MNLADHCRLYERVNAYSGEEIGDQDNENEDTAYSDDLQIAARAGIRLLEDNAHLTEEIEDITKQYKLSIEEIKTLKRLVDEKENKLLQVAQHIKESIIENQQLLTENRLLKVQIRQHEDRRHAICMMKRNKNILHKKRNITYHPTKALRRRAYSLSDIKKNLSNISQDYPQAPEDTGHQTEDSNNGFGKKKKLAYDKIEALMRPRLERATSARNFYASHQSLPSSPLWGHSLYAEKVCEDNPTESVDRRIRFGPRHKMKIKLEEANRKLIQKLRTQLEESGEKEQALKEEQAENYNLIESLRNTLQMYQQRGTARKSITILHEEAEVRFPHTMDDVVNNLSRFTDSAAGYRVPSNQTNNCSASRSDTNDRINQKSCIGPHRTTIFEVTCDQFKKNTTPEVVESEDSMESISMEGCQQVRLLNEQIATLQQILERYRVEIDQIRNSKTSTEKTNKDLSAQLEVLQRTIAAIEPCLGTGEWEVEEANDFASTASDHTNFDESCGDETILSVLKFFIDSWTTEQTNRMYLHDWLVSALRGRGKRKPLFLNELTPEIAKGFQYLFVPILRQYYGLDVELKTRKRHAIVTDLRLQTHFSISSVRNQAHLQRLHRSMFLLDDIEAKFI</sequence>
<dbReference type="InParanoid" id="A0A024FY52"/>
<evidence type="ECO:0000313" key="4">
    <source>
        <dbReference type="Proteomes" id="UP000053237"/>
    </source>
</evidence>
<evidence type="ECO:0000313" key="3">
    <source>
        <dbReference type="EMBL" id="CCI39411.1"/>
    </source>
</evidence>
<feature type="coiled-coil region" evidence="1">
    <location>
        <begin position="51"/>
        <end position="120"/>
    </location>
</feature>
<dbReference type="AlphaFoldDB" id="A0A024FY52"/>
<evidence type="ECO:0000256" key="1">
    <source>
        <dbReference type="SAM" id="Coils"/>
    </source>
</evidence>
<proteinExistence type="predicted"/>